<dbReference type="InterPro" id="IPR035709">
    <property type="entry name" value="YoaB-like"/>
</dbReference>
<comment type="caution">
    <text evidence="1">The sequence shown here is derived from an EMBL/GenBank/DDBJ whole genome shotgun (WGS) entry which is preliminary data.</text>
</comment>
<dbReference type="InterPro" id="IPR035959">
    <property type="entry name" value="RutC-like_sf"/>
</dbReference>
<evidence type="ECO:0000313" key="1">
    <source>
        <dbReference type="EMBL" id="GJE58000.1"/>
    </source>
</evidence>
<reference evidence="1" key="2">
    <citation type="submission" date="2021-08" db="EMBL/GenBank/DDBJ databases">
        <authorList>
            <person name="Tani A."/>
            <person name="Ola A."/>
            <person name="Ogura Y."/>
            <person name="Katsura K."/>
            <person name="Hayashi T."/>
        </authorList>
    </citation>
    <scope>NUCLEOTIDE SEQUENCE</scope>
    <source>
        <strain evidence="1">DSM 23632</strain>
    </source>
</reference>
<accession>A0ABQ4TS45</accession>
<dbReference type="CDD" id="cd06150">
    <property type="entry name" value="YjgF_YER057c_UK114_like_2"/>
    <property type="match status" value="1"/>
</dbReference>
<dbReference type="SUPFAM" id="SSF55298">
    <property type="entry name" value="YjgF-like"/>
    <property type="match status" value="1"/>
</dbReference>
<keyword evidence="2" id="KW-1185">Reference proteome</keyword>
<dbReference type="Pfam" id="PF01042">
    <property type="entry name" value="Ribonuc_L-PSP"/>
    <property type="match status" value="1"/>
</dbReference>
<dbReference type="Gene3D" id="3.30.1330.40">
    <property type="entry name" value="RutC-like"/>
    <property type="match status" value="1"/>
</dbReference>
<evidence type="ECO:0000313" key="2">
    <source>
        <dbReference type="Proteomes" id="UP001055057"/>
    </source>
</evidence>
<sequence>MPAGWMGLTMTIERFEPGKRMSQAVAHSDTVYLAGQVAADTVGTGVTAQTQQILGQIDRLLAAAGSSKEHILMATIYLADMDGFPEMNAAWDAWVSKDNPPGRATVEARLAGPEYLVEIVVVAARNAL</sequence>
<reference evidence="1" key="1">
    <citation type="journal article" date="2021" name="Front. Microbiol.">
        <title>Comprehensive Comparative Genomics and Phenotyping of Methylobacterium Species.</title>
        <authorList>
            <person name="Alessa O."/>
            <person name="Ogura Y."/>
            <person name="Fujitani Y."/>
            <person name="Takami H."/>
            <person name="Hayashi T."/>
            <person name="Sahin N."/>
            <person name="Tani A."/>
        </authorList>
    </citation>
    <scope>NUCLEOTIDE SEQUENCE</scope>
    <source>
        <strain evidence="1">DSM 23632</strain>
    </source>
</reference>
<dbReference type="Proteomes" id="UP001055057">
    <property type="component" value="Unassembled WGS sequence"/>
</dbReference>
<gene>
    <name evidence="1" type="primary">yabJ_1</name>
    <name evidence="1" type="ORF">MPOCJGCO_0076</name>
</gene>
<dbReference type="PANTHER" id="PTHR47328">
    <property type="match status" value="1"/>
</dbReference>
<dbReference type="InterPro" id="IPR006175">
    <property type="entry name" value="YjgF/YER057c/UK114"/>
</dbReference>
<name>A0ABQ4TS45_9HYPH</name>
<proteinExistence type="predicted"/>
<protein>
    <submittedName>
        <fullName evidence="1">2-iminobutanoate/2-iminopropanoate deaminase</fullName>
    </submittedName>
</protein>
<dbReference type="EMBL" id="BPRB01000005">
    <property type="protein sequence ID" value="GJE58000.1"/>
    <property type="molecule type" value="Genomic_DNA"/>
</dbReference>
<organism evidence="1 2">
    <name type="scientific">Methylobacterium trifolii</name>
    <dbReference type="NCBI Taxonomy" id="1003092"/>
    <lineage>
        <taxon>Bacteria</taxon>
        <taxon>Pseudomonadati</taxon>
        <taxon>Pseudomonadota</taxon>
        <taxon>Alphaproteobacteria</taxon>
        <taxon>Hyphomicrobiales</taxon>
        <taxon>Methylobacteriaceae</taxon>
        <taxon>Methylobacterium</taxon>
    </lineage>
</organism>
<dbReference type="PANTHER" id="PTHR47328:SF1">
    <property type="entry name" value="RUTC FAMILY PROTEIN YOAB"/>
    <property type="match status" value="1"/>
</dbReference>